<dbReference type="Gene3D" id="3.30.420.10">
    <property type="entry name" value="Ribonuclease H-like superfamily/Ribonuclease H"/>
    <property type="match status" value="1"/>
</dbReference>
<dbReference type="OMA" id="THCMECQ"/>
<dbReference type="InterPro" id="IPR041588">
    <property type="entry name" value="Integrase_H2C2"/>
</dbReference>
<dbReference type="GO" id="GO:0015074">
    <property type="term" value="P:DNA integration"/>
    <property type="evidence" value="ECO:0007669"/>
    <property type="project" value="InterPro"/>
</dbReference>
<dbReference type="Gene3D" id="1.10.340.70">
    <property type="match status" value="1"/>
</dbReference>
<dbReference type="Proteomes" id="UP000824469">
    <property type="component" value="Unassembled WGS sequence"/>
</dbReference>
<dbReference type="Pfam" id="PF17921">
    <property type="entry name" value="Integrase_H2C2"/>
    <property type="match status" value="1"/>
</dbReference>
<dbReference type="InterPro" id="IPR050951">
    <property type="entry name" value="Retrovirus_Pol_polyprotein"/>
</dbReference>
<dbReference type="EMBL" id="JAHRHJ020003813">
    <property type="protein sequence ID" value="KAH9290848.1"/>
    <property type="molecule type" value="Genomic_DNA"/>
</dbReference>
<organism evidence="2 3">
    <name type="scientific">Taxus chinensis</name>
    <name type="common">Chinese yew</name>
    <name type="synonym">Taxus wallichiana var. chinensis</name>
    <dbReference type="NCBI Taxonomy" id="29808"/>
    <lineage>
        <taxon>Eukaryota</taxon>
        <taxon>Viridiplantae</taxon>
        <taxon>Streptophyta</taxon>
        <taxon>Embryophyta</taxon>
        <taxon>Tracheophyta</taxon>
        <taxon>Spermatophyta</taxon>
        <taxon>Pinopsida</taxon>
        <taxon>Pinidae</taxon>
        <taxon>Conifers II</taxon>
        <taxon>Cupressales</taxon>
        <taxon>Taxaceae</taxon>
        <taxon>Taxus</taxon>
    </lineage>
</organism>
<dbReference type="PANTHER" id="PTHR37984:SF5">
    <property type="entry name" value="PROTEIN NYNRIN-LIKE"/>
    <property type="match status" value="1"/>
</dbReference>
<dbReference type="AlphaFoldDB" id="A0AA38C1I8"/>
<comment type="caution">
    <text evidence="2">The sequence shown here is derived from an EMBL/GenBank/DDBJ whole genome shotgun (WGS) entry which is preliminary data.</text>
</comment>
<name>A0AA38C1I8_TAXCH</name>
<reference evidence="2 3" key="1">
    <citation type="journal article" date="2021" name="Nat. Plants">
        <title>The Taxus genome provides insights into paclitaxel biosynthesis.</title>
        <authorList>
            <person name="Xiong X."/>
            <person name="Gou J."/>
            <person name="Liao Q."/>
            <person name="Li Y."/>
            <person name="Zhou Q."/>
            <person name="Bi G."/>
            <person name="Li C."/>
            <person name="Du R."/>
            <person name="Wang X."/>
            <person name="Sun T."/>
            <person name="Guo L."/>
            <person name="Liang H."/>
            <person name="Lu P."/>
            <person name="Wu Y."/>
            <person name="Zhang Z."/>
            <person name="Ro D.K."/>
            <person name="Shang Y."/>
            <person name="Huang S."/>
            <person name="Yan J."/>
        </authorList>
    </citation>
    <scope>NUCLEOTIDE SEQUENCE [LARGE SCALE GENOMIC DNA]</scope>
    <source>
        <strain evidence="2">Ta-2019</strain>
    </source>
</reference>
<gene>
    <name evidence="2" type="ORF">KI387_034965</name>
</gene>
<dbReference type="InterPro" id="IPR036397">
    <property type="entry name" value="RNaseH_sf"/>
</dbReference>
<dbReference type="InterPro" id="IPR001584">
    <property type="entry name" value="Integrase_cat-core"/>
</dbReference>
<dbReference type="GO" id="GO:0003676">
    <property type="term" value="F:nucleic acid binding"/>
    <property type="evidence" value="ECO:0007669"/>
    <property type="project" value="InterPro"/>
</dbReference>
<sequence length="295" mass="34995">MLDDLKQQYFWKGMKKDVVEFVTHCMECQRVKAEHMHPTGLLYPHSIPQYKWQVITMDFVQGLPMSRNKHDIILVVVDKLTKVAHFIAGNLKDDAPVRERRFLHEIFRLHGIPELIISDRDPRMTSRFWKTLNAALGTKLNFSSTYHPETDGQTERVNQVLEDMLRMYCMDQQYKWEEYLPLVEFAYNNTYHASLKMAPFEALYGRKCRTPVSWDSVEDREVIGPEILMEMEQQIKMIREHLKEAANRQKSYADLKWVDRHYKLGEKVFLRVKPKKELHNFWQGCQVVATLPGTF</sequence>
<evidence type="ECO:0000259" key="1">
    <source>
        <dbReference type="PROSITE" id="PS50994"/>
    </source>
</evidence>
<dbReference type="SUPFAM" id="SSF53098">
    <property type="entry name" value="Ribonuclease H-like"/>
    <property type="match status" value="1"/>
</dbReference>
<evidence type="ECO:0000313" key="2">
    <source>
        <dbReference type="EMBL" id="KAH9290848.1"/>
    </source>
</evidence>
<proteinExistence type="predicted"/>
<dbReference type="FunFam" id="3.30.420.10:FF:000032">
    <property type="entry name" value="Retrovirus-related Pol polyprotein from transposon 297-like Protein"/>
    <property type="match status" value="1"/>
</dbReference>
<dbReference type="PROSITE" id="PS50994">
    <property type="entry name" value="INTEGRASE"/>
    <property type="match status" value="1"/>
</dbReference>
<feature type="domain" description="Integrase catalytic" evidence="1">
    <location>
        <begin position="44"/>
        <end position="207"/>
    </location>
</feature>
<evidence type="ECO:0000313" key="3">
    <source>
        <dbReference type="Proteomes" id="UP000824469"/>
    </source>
</evidence>
<dbReference type="InterPro" id="IPR012337">
    <property type="entry name" value="RNaseH-like_sf"/>
</dbReference>
<dbReference type="PANTHER" id="PTHR37984">
    <property type="entry name" value="PROTEIN CBG26694"/>
    <property type="match status" value="1"/>
</dbReference>
<keyword evidence="3" id="KW-1185">Reference proteome</keyword>
<protein>
    <recommendedName>
        <fullName evidence="1">Integrase catalytic domain-containing protein</fullName>
    </recommendedName>
</protein>
<accession>A0AA38C1I8</accession>